<feature type="transmembrane region" description="Helical" evidence="6">
    <location>
        <begin position="83"/>
        <end position="106"/>
    </location>
</feature>
<dbReference type="GeneID" id="93653272"/>
<dbReference type="InterPro" id="IPR002293">
    <property type="entry name" value="AA/rel_permease1"/>
</dbReference>
<dbReference type="EMBL" id="JAEOAQ010000007">
    <property type="protein sequence ID" value="KAG5417010.1"/>
    <property type="molecule type" value="Genomic_DNA"/>
</dbReference>
<feature type="transmembrane region" description="Helical" evidence="6">
    <location>
        <begin position="203"/>
        <end position="222"/>
    </location>
</feature>
<evidence type="ECO:0000313" key="7">
    <source>
        <dbReference type="EMBL" id="KAG5417010.1"/>
    </source>
</evidence>
<keyword evidence="3 6" id="KW-0812">Transmembrane</keyword>
<evidence type="ECO:0008006" key="9">
    <source>
        <dbReference type="Google" id="ProtNLM"/>
    </source>
</evidence>
<dbReference type="Proteomes" id="UP000669133">
    <property type="component" value="Unassembled WGS sequence"/>
</dbReference>
<keyword evidence="8" id="KW-1185">Reference proteome</keyword>
<proteinExistence type="predicted"/>
<protein>
    <recommendedName>
        <fullName evidence="9">Choline transport protein</fullName>
    </recommendedName>
</protein>
<evidence type="ECO:0000256" key="3">
    <source>
        <dbReference type="ARBA" id="ARBA00022692"/>
    </source>
</evidence>
<keyword evidence="4 6" id="KW-1133">Transmembrane helix</keyword>
<dbReference type="AlphaFoldDB" id="A0A8H7Z888"/>
<dbReference type="GO" id="GO:0016020">
    <property type="term" value="C:membrane"/>
    <property type="evidence" value="ECO:0007669"/>
    <property type="project" value="UniProtKB-SubCell"/>
</dbReference>
<dbReference type="OrthoDB" id="2417308at2759"/>
<feature type="transmembrane region" description="Helical" evidence="6">
    <location>
        <begin position="419"/>
        <end position="437"/>
    </location>
</feature>
<feature type="transmembrane region" description="Helical" evidence="6">
    <location>
        <begin position="513"/>
        <end position="532"/>
    </location>
</feature>
<keyword evidence="2" id="KW-0813">Transport</keyword>
<dbReference type="PIRSF" id="PIRSF006060">
    <property type="entry name" value="AA_transporter"/>
    <property type="match status" value="1"/>
</dbReference>
<dbReference type="PROSITE" id="PS00218">
    <property type="entry name" value="AMINO_ACID_PERMEASE_1"/>
    <property type="match status" value="1"/>
</dbReference>
<organism evidence="7 8">
    <name type="scientific">Candida metapsilosis</name>
    <dbReference type="NCBI Taxonomy" id="273372"/>
    <lineage>
        <taxon>Eukaryota</taxon>
        <taxon>Fungi</taxon>
        <taxon>Dikarya</taxon>
        <taxon>Ascomycota</taxon>
        <taxon>Saccharomycotina</taxon>
        <taxon>Pichiomycetes</taxon>
        <taxon>Debaryomycetaceae</taxon>
        <taxon>Candida/Lodderomyces clade</taxon>
        <taxon>Candida</taxon>
    </lineage>
</organism>
<name>A0A8H7Z888_9ASCO</name>
<comment type="caution">
    <text evidence="7">The sequence shown here is derived from an EMBL/GenBank/DDBJ whole genome shotgun (WGS) entry which is preliminary data.</text>
</comment>
<feature type="transmembrane region" description="Helical" evidence="6">
    <location>
        <begin position="477"/>
        <end position="501"/>
    </location>
</feature>
<dbReference type="GO" id="GO:0015101">
    <property type="term" value="F:organic cation transmembrane transporter activity"/>
    <property type="evidence" value="ECO:0007669"/>
    <property type="project" value="UniProtKB-ARBA"/>
</dbReference>
<evidence type="ECO:0000256" key="4">
    <source>
        <dbReference type="ARBA" id="ARBA00022989"/>
    </source>
</evidence>
<reference evidence="7 8" key="1">
    <citation type="submission" date="2020-12" db="EMBL/GenBank/DDBJ databases">
        <title>Effect of drift, selection, and recombination on the evolution of hybrid genomes in Candida yeast pathogens.</title>
        <authorList>
            <person name="Mixao V."/>
            <person name="Ksiezopolska E."/>
            <person name="Saus E."/>
            <person name="Boekhout T."/>
            <person name="Gacser A."/>
            <person name="Gabaldon T."/>
        </authorList>
    </citation>
    <scope>NUCLEOTIDE SEQUENCE [LARGE SCALE GENOMIC DNA]</scope>
    <source>
        <strain evidence="7 8">BP57</strain>
    </source>
</reference>
<evidence type="ECO:0000313" key="8">
    <source>
        <dbReference type="Proteomes" id="UP000669133"/>
    </source>
</evidence>
<dbReference type="FunFam" id="1.20.1740.10:FF:000046">
    <property type="entry name" value="Amino-acid permease, putative"/>
    <property type="match status" value="1"/>
</dbReference>
<feature type="transmembrane region" description="Helical" evidence="6">
    <location>
        <begin position="229"/>
        <end position="251"/>
    </location>
</feature>
<dbReference type="RefSeq" id="XP_067546126.1">
    <property type="nucleotide sequence ID" value="XM_067693735.1"/>
</dbReference>
<gene>
    <name evidence="7" type="ORF">I9W82_004643</name>
</gene>
<keyword evidence="5 6" id="KW-0472">Membrane</keyword>
<evidence type="ECO:0000256" key="6">
    <source>
        <dbReference type="SAM" id="Phobius"/>
    </source>
</evidence>
<dbReference type="Pfam" id="PF13520">
    <property type="entry name" value="AA_permease_2"/>
    <property type="match status" value="1"/>
</dbReference>
<comment type="subcellular location">
    <subcellularLocation>
        <location evidence="1">Membrane</location>
        <topology evidence="1">Multi-pass membrane protein</topology>
    </subcellularLocation>
</comment>
<feature type="transmembrane region" description="Helical" evidence="6">
    <location>
        <begin position="443"/>
        <end position="465"/>
    </location>
</feature>
<feature type="transmembrane region" description="Helical" evidence="6">
    <location>
        <begin position="364"/>
        <end position="386"/>
    </location>
</feature>
<evidence type="ECO:0000256" key="2">
    <source>
        <dbReference type="ARBA" id="ARBA00022448"/>
    </source>
</evidence>
<dbReference type="Gene3D" id="1.20.1740.10">
    <property type="entry name" value="Amino acid/polyamine transporter I"/>
    <property type="match status" value="1"/>
</dbReference>
<feature type="transmembrane region" description="Helical" evidence="6">
    <location>
        <begin position="313"/>
        <end position="334"/>
    </location>
</feature>
<feature type="transmembrane region" description="Helical" evidence="6">
    <location>
        <begin position="159"/>
        <end position="191"/>
    </location>
</feature>
<dbReference type="PANTHER" id="PTHR45649:SF7">
    <property type="entry name" value="CHOLINE TRANSPORT PROTEIN"/>
    <property type="match status" value="1"/>
</dbReference>
<dbReference type="InterPro" id="IPR004840">
    <property type="entry name" value="Amino_acid_permease_CS"/>
</dbReference>
<sequence>MPESFIKPEASWDIHSVGEEMVGHHPLPDRVRSPTTIVSLDHIPMSNEKEAFKVLREAQTNLEFSAETGYAPELRRGFSMISLIGVGFGITNSWAGISGSMIAGFVSGGPMMILYGLIIVAFFSLCVVLSLAELASAYPTASGQIYWSMKLAPHKYSRVLAYITGVLSWAGSVFTSASISITVSMAIMGMYALFRPTFVINKWMTFVTYEIFNIVMSFFSIYERPLPTLFMGTLGLSIASLIIVIIVVLAMHKGDFDNAKFVFVEFQNQTGWTSSGIAFIVGLINPNWSFNGLDAATHIAEESLNPAVDIPTALISTVIIGFVTTFAYCIAIFFSIRNMDAVLASNTGFPILDIFYQGTESKAAGVGIVIMVIAVSTGCIVGCHTWSARVCWGFARENGLPFSKFFSQVNTKTGTTVNAHYFSCFWVAVIGCIYLGSDTAFASILQCSVMFLLLSYMIPTVCLLFKRNKIHHGPFWLGKLGFVCNIILVIWTIFTTVFYNFPSEMPVNAGNMNYSSAVFGVVFVLFFFDWIIRGRKEFVDIHERERHRDDLTNALSTQVTRIEGYMSHS</sequence>
<accession>A0A8H7Z888</accession>
<feature type="transmembrane region" description="Helical" evidence="6">
    <location>
        <begin position="112"/>
        <end position="138"/>
    </location>
</feature>
<dbReference type="PANTHER" id="PTHR45649">
    <property type="entry name" value="AMINO-ACID PERMEASE BAT1"/>
    <property type="match status" value="1"/>
</dbReference>
<evidence type="ECO:0000256" key="1">
    <source>
        <dbReference type="ARBA" id="ARBA00004141"/>
    </source>
</evidence>
<evidence type="ECO:0000256" key="5">
    <source>
        <dbReference type="ARBA" id="ARBA00023136"/>
    </source>
</evidence>
<dbReference type="GO" id="GO:0006865">
    <property type="term" value="P:amino acid transport"/>
    <property type="evidence" value="ECO:0007669"/>
    <property type="project" value="InterPro"/>
</dbReference>